<feature type="domain" description="DUF569" evidence="2">
    <location>
        <begin position="3"/>
        <end position="145"/>
    </location>
</feature>
<dbReference type="GeneID" id="110795361"/>
<dbReference type="InterPro" id="IPR008999">
    <property type="entry name" value="Actin-crosslinking"/>
</dbReference>
<evidence type="ECO:0000256" key="1">
    <source>
        <dbReference type="SAM" id="Coils"/>
    </source>
</evidence>
<dbReference type="KEGG" id="soe:110795361"/>
<dbReference type="PANTHER" id="PTHR31205">
    <property type="entry name" value="ACTIN CROSS-LINKING PROTEIN (DUF569)"/>
    <property type="match status" value="1"/>
</dbReference>
<accession>A0A9R0K2I5</accession>
<gene>
    <name evidence="4" type="primary">LOC110795361</name>
</gene>
<dbReference type="Gene3D" id="2.80.10.50">
    <property type="match status" value="1"/>
</dbReference>
<dbReference type="RefSeq" id="XP_021856059.1">
    <property type="nucleotide sequence ID" value="XM_022000367.2"/>
</dbReference>
<dbReference type="OrthoDB" id="2432302at2759"/>
<reference evidence="3" key="1">
    <citation type="journal article" date="2021" name="Nat. Commun.">
        <title>Genomic analyses provide insights into spinach domestication and the genetic basis of agronomic traits.</title>
        <authorList>
            <person name="Cai X."/>
            <person name="Sun X."/>
            <person name="Xu C."/>
            <person name="Sun H."/>
            <person name="Wang X."/>
            <person name="Ge C."/>
            <person name="Zhang Z."/>
            <person name="Wang Q."/>
            <person name="Fei Z."/>
            <person name="Jiao C."/>
            <person name="Wang Q."/>
        </authorList>
    </citation>
    <scope>NUCLEOTIDE SEQUENCE [LARGE SCALE GENOMIC DNA]</scope>
    <source>
        <strain evidence="3">cv. Varoflay</strain>
    </source>
</reference>
<evidence type="ECO:0000259" key="2">
    <source>
        <dbReference type="Pfam" id="PF04601"/>
    </source>
</evidence>
<protein>
    <recommendedName>
        <fullName evidence="2">DUF569 domain-containing protein</fullName>
    </recommendedName>
</protein>
<organism evidence="3 4">
    <name type="scientific">Spinacia oleracea</name>
    <name type="common">Spinach</name>
    <dbReference type="NCBI Taxonomy" id="3562"/>
    <lineage>
        <taxon>Eukaryota</taxon>
        <taxon>Viridiplantae</taxon>
        <taxon>Streptophyta</taxon>
        <taxon>Embryophyta</taxon>
        <taxon>Tracheophyta</taxon>
        <taxon>Spermatophyta</taxon>
        <taxon>Magnoliopsida</taxon>
        <taxon>eudicotyledons</taxon>
        <taxon>Gunneridae</taxon>
        <taxon>Pentapetalae</taxon>
        <taxon>Caryophyllales</taxon>
        <taxon>Chenopodiaceae</taxon>
        <taxon>Chenopodioideae</taxon>
        <taxon>Anserineae</taxon>
        <taxon>Spinacia</taxon>
    </lineage>
</organism>
<name>A0A9R0K2I5_SPIOL</name>
<reference evidence="4" key="2">
    <citation type="submission" date="2025-08" db="UniProtKB">
        <authorList>
            <consortium name="RefSeq"/>
        </authorList>
    </citation>
    <scope>IDENTIFICATION</scope>
    <source>
        <tissue evidence="4">Leaf</tissue>
    </source>
</reference>
<keyword evidence="1" id="KW-0175">Coiled coil</keyword>
<dbReference type="AlphaFoldDB" id="A0A9R0K2I5"/>
<evidence type="ECO:0000313" key="3">
    <source>
        <dbReference type="Proteomes" id="UP000813463"/>
    </source>
</evidence>
<proteinExistence type="predicted"/>
<dbReference type="SUPFAM" id="SSF50405">
    <property type="entry name" value="Actin-crosslinking proteins"/>
    <property type="match status" value="1"/>
</dbReference>
<dbReference type="Pfam" id="PF04601">
    <property type="entry name" value="DUF569"/>
    <property type="match status" value="1"/>
</dbReference>
<dbReference type="InterPro" id="IPR007679">
    <property type="entry name" value="DUF569"/>
</dbReference>
<sequence length="413" mass="47414">MKMEFFKRAKVFRLKCSHHSKYLTADEDDERIKQSRENSSKKARWVYEAVEGKDNVLRLRNSWSHRYLTATDDPFLLGMTGKKVIQTISQGPISEWEPIKDGSYIKLKSHTGSFLRANPRVPPWRNSVTHDEPGNWAVTDHMILWIVDIVEIDYQSPGPDVGAFTGLMEEDRISVASSISSDVPDHKPMHSGLEVQLDDAKHEGKSSGISLESTSKHFHAVEVAMAKQTLKELKDLDFHAILSSERGEKLEKVLKVLIADAESQGIIPSELINLQEHLKVMKNEHESASKDLTEYNSFSSRKLKIMAQLKKDAAEARELETLQVELEIARNAREELLKQLEEIDNIIKDVQKAQADNLDDVEDLISRMGQKSQKLQEMKIEEETWQLRKTEANRMLERVEEDWIKVKLMFPDD</sequence>
<keyword evidence="3" id="KW-1185">Reference proteome</keyword>
<feature type="coiled-coil region" evidence="1">
    <location>
        <begin position="319"/>
        <end position="402"/>
    </location>
</feature>
<dbReference type="Proteomes" id="UP000813463">
    <property type="component" value="Chromosome 1"/>
</dbReference>
<dbReference type="CDD" id="cd23340">
    <property type="entry name" value="beta-trefoil_FSCN_ACP-like"/>
    <property type="match status" value="1"/>
</dbReference>
<evidence type="ECO:0000313" key="4">
    <source>
        <dbReference type="RefSeq" id="XP_021856059.1"/>
    </source>
</evidence>
<dbReference type="PANTHER" id="PTHR31205:SF69">
    <property type="entry name" value="ACTIN CROSS-LINKING PROTEIN (DUF569)"/>
    <property type="match status" value="1"/>
</dbReference>